<dbReference type="EMBL" id="CAUYUJ010010802">
    <property type="protein sequence ID" value="CAK0830288.1"/>
    <property type="molecule type" value="Genomic_DNA"/>
</dbReference>
<protein>
    <recommendedName>
        <fullName evidence="4">Legumain</fullName>
    </recommendedName>
</protein>
<keyword evidence="3" id="KW-1185">Reference proteome</keyword>
<evidence type="ECO:0000256" key="1">
    <source>
        <dbReference type="ARBA" id="ARBA00009941"/>
    </source>
</evidence>
<accession>A0ABN9SG09</accession>
<dbReference type="InterPro" id="IPR046427">
    <property type="entry name" value="Legumain_prodom_sf"/>
</dbReference>
<dbReference type="PIRSF" id="PIRSF019663">
    <property type="entry name" value="Legumain"/>
    <property type="match status" value="1"/>
</dbReference>
<dbReference type="Pfam" id="PF01650">
    <property type="entry name" value="Peptidase_C13"/>
    <property type="match status" value="1"/>
</dbReference>
<dbReference type="PANTHER" id="PTHR12000:SF42">
    <property type="entry name" value="LEGUMAIN"/>
    <property type="match status" value="1"/>
</dbReference>
<feature type="non-terminal residue" evidence="2">
    <location>
        <position position="1"/>
    </location>
</feature>
<proteinExistence type="inferred from homology"/>
<comment type="similarity">
    <text evidence="1">Belongs to the peptidase C13 family.</text>
</comment>
<dbReference type="InterPro" id="IPR001096">
    <property type="entry name" value="Peptidase_C13"/>
</dbReference>
<evidence type="ECO:0000313" key="2">
    <source>
        <dbReference type="EMBL" id="CAK0830288.1"/>
    </source>
</evidence>
<dbReference type="PANTHER" id="PTHR12000">
    <property type="entry name" value="HEMOGLOBINASE FAMILY MEMBER"/>
    <property type="match status" value="1"/>
</dbReference>
<name>A0ABN9SG09_9DINO</name>
<dbReference type="PRINTS" id="PR00776">
    <property type="entry name" value="HEMOGLOBNASE"/>
</dbReference>
<dbReference type="Proteomes" id="UP001189429">
    <property type="component" value="Unassembled WGS sequence"/>
</dbReference>
<evidence type="ECO:0000313" key="3">
    <source>
        <dbReference type="Proteomes" id="UP001189429"/>
    </source>
</evidence>
<dbReference type="Gene3D" id="1.10.132.130">
    <property type="match status" value="1"/>
</dbReference>
<evidence type="ECO:0008006" key="4">
    <source>
        <dbReference type="Google" id="ProtNLM"/>
    </source>
</evidence>
<reference evidence="2" key="1">
    <citation type="submission" date="2023-10" db="EMBL/GenBank/DDBJ databases">
        <authorList>
            <person name="Chen Y."/>
            <person name="Shah S."/>
            <person name="Dougan E. K."/>
            <person name="Thang M."/>
            <person name="Chan C."/>
        </authorList>
    </citation>
    <scope>NUCLEOTIDE SEQUENCE [LARGE SCALE GENOMIC DNA]</scope>
</reference>
<sequence>RFRWLSETRTSVGAASASHRRSHMAALSTPGWLLALSALAASTPPEQGQRWAVIAVGSKGFWNYRHQADGCHAYKLMLQSGIPASNIILMMQDDVANSKSNPFLGALYNRPGFDTANVYAGCKADYKGDVVTAQLFLDVITGNESAVNGAKVLKSGPGDRVFLNFIDHGGPGIVAFPNGPPLHKIQLAAALKAMKDASMFRELVFYMEACESGSMFEGDVLPDGSSMYAVTAANAKESSWGYYCMPDDHVMGVDMHTCLGDLFSISWMEDSDRGAFAAETVAEQVKLVTRRTNKSHVMQFGDSSIADEPIGRFELDSNVSAVAELPTLVGSAVDVRDIPKHLTYMKWQAQTEVTLKAAAWREHLEVLEAREADELVFKGIISEACRSNDACVQSVGSSKRAIVDGECHKMLVDTVFDFCPSRRSDHEAGGWNAFNMQFSQVLVNLCEMKGELGRSPLELEGIARARCRGSAGGGLPTLVV</sequence>
<organism evidence="2 3">
    <name type="scientific">Prorocentrum cordatum</name>
    <dbReference type="NCBI Taxonomy" id="2364126"/>
    <lineage>
        <taxon>Eukaryota</taxon>
        <taxon>Sar</taxon>
        <taxon>Alveolata</taxon>
        <taxon>Dinophyceae</taxon>
        <taxon>Prorocentrales</taxon>
        <taxon>Prorocentraceae</taxon>
        <taxon>Prorocentrum</taxon>
    </lineage>
</organism>
<gene>
    <name evidence="2" type="ORF">PCOR1329_LOCUS28974</name>
</gene>
<dbReference type="Gene3D" id="3.40.50.1460">
    <property type="match status" value="1"/>
</dbReference>
<comment type="caution">
    <text evidence="2">The sequence shown here is derived from an EMBL/GenBank/DDBJ whole genome shotgun (WGS) entry which is preliminary data.</text>
</comment>